<dbReference type="OrthoDB" id="62952at2759"/>
<feature type="region of interest" description="Disordered" evidence="1">
    <location>
        <begin position="1"/>
        <end position="87"/>
    </location>
</feature>
<feature type="compositionally biased region" description="Basic and acidic residues" evidence="1">
    <location>
        <begin position="99"/>
        <end position="111"/>
    </location>
</feature>
<keyword evidence="3" id="KW-1185">Reference proteome</keyword>
<comment type="caution">
    <text evidence="2">The sequence shown here is derived from an EMBL/GenBank/DDBJ whole genome shotgun (WGS) entry which is preliminary data.</text>
</comment>
<proteinExistence type="predicted"/>
<dbReference type="AlphaFoldDB" id="A0A2S6BSX7"/>
<name>A0A2S6BSX7_9PEZI</name>
<feature type="compositionally biased region" description="Polar residues" evidence="1">
    <location>
        <begin position="44"/>
        <end position="59"/>
    </location>
</feature>
<sequence length="500" mass="55195">MPHRIPRHTYNPFPFEKPVTSRKDKPLDESVTSRNDKSGLNELVGSSQNAAKPRTSTPSRVLRPTGAYPGQFAPLTKRTSLPPPGELTQHAEENLRAAETREARRAAERKVERKARKEARKEAKRVGKDGGQGGGDAVKQTNVEGSVARPEVRVAAVKAGRKKAEPKAAKTPGLIQVLEMQSRVAGYEVSKTGELTYIPFTSRFVSMKVRRSRQQRQQEPEAPETLDQETLEPNQKTTQNEAKKKSIFAFLKLPETVKIRIYKLLVIETKLCIWPATKAGREQPDISMVCKEIRNAVLPIYYGENTFAGDIAPPIAPTVVSKTGSAPYREPLTGLVAVQRWAETLSASQNEGGKWFDLVKNWCFSYRDPVRGASGRATASRTSEGNRDFIVNVQIAAKRDSTVDDGEAGGIRQSARADPIVRVHREAACIMPGWSDCGRCVVQPAPEVLVVAIQSWLRSDRKASEDLEELVLKMRKMIDRLPAGCCTKTPHNGECSGALP</sequence>
<gene>
    <name evidence="2" type="ORF">CBER1_06296</name>
</gene>
<feature type="region of interest" description="Disordered" evidence="1">
    <location>
        <begin position="209"/>
        <end position="239"/>
    </location>
</feature>
<feature type="region of interest" description="Disordered" evidence="1">
    <location>
        <begin position="99"/>
        <end position="146"/>
    </location>
</feature>
<evidence type="ECO:0000313" key="2">
    <source>
        <dbReference type="EMBL" id="PPJ50588.1"/>
    </source>
</evidence>
<reference evidence="3" key="1">
    <citation type="journal article" date="2017" name="bioRxiv">
        <title>Conservation of a gene cluster reveals novel cercosporin biosynthetic mechanisms and extends production to the genus Colletotrichum.</title>
        <authorList>
            <person name="de Jonge R."/>
            <person name="Ebert M.K."/>
            <person name="Huitt-Roehl C.R."/>
            <person name="Pal P."/>
            <person name="Suttle J.C."/>
            <person name="Spanner R.E."/>
            <person name="Neubauer J.D."/>
            <person name="Jurick W.M.II."/>
            <person name="Stott K.A."/>
            <person name="Secor G.A."/>
            <person name="Thomma B.P.H.J."/>
            <person name="Van de Peer Y."/>
            <person name="Townsend C.A."/>
            <person name="Bolton M.D."/>
        </authorList>
    </citation>
    <scope>NUCLEOTIDE SEQUENCE [LARGE SCALE GENOMIC DNA]</scope>
    <source>
        <strain evidence="3">CBS538.71</strain>
    </source>
</reference>
<feature type="compositionally biased region" description="Basic and acidic residues" evidence="1">
    <location>
        <begin position="19"/>
        <end position="28"/>
    </location>
</feature>
<protein>
    <submittedName>
        <fullName evidence="2">Uncharacterized protein</fullName>
    </submittedName>
</protein>
<organism evidence="2 3">
    <name type="scientific">Cercospora berteroae</name>
    <dbReference type="NCBI Taxonomy" id="357750"/>
    <lineage>
        <taxon>Eukaryota</taxon>
        <taxon>Fungi</taxon>
        <taxon>Dikarya</taxon>
        <taxon>Ascomycota</taxon>
        <taxon>Pezizomycotina</taxon>
        <taxon>Dothideomycetes</taxon>
        <taxon>Dothideomycetidae</taxon>
        <taxon>Mycosphaerellales</taxon>
        <taxon>Mycosphaerellaceae</taxon>
        <taxon>Cercospora</taxon>
    </lineage>
</organism>
<dbReference type="STRING" id="357750.A0A2S6BSX7"/>
<evidence type="ECO:0000256" key="1">
    <source>
        <dbReference type="SAM" id="MobiDB-lite"/>
    </source>
</evidence>
<feature type="compositionally biased region" description="Acidic residues" evidence="1">
    <location>
        <begin position="221"/>
        <end position="230"/>
    </location>
</feature>
<dbReference type="EMBL" id="PNEN01001781">
    <property type="protein sequence ID" value="PPJ50588.1"/>
    <property type="molecule type" value="Genomic_DNA"/>
</dbReference>
<accession>A0A2S6BSX7</accession>
<feature type="compositionally biased region" description="Basic and acidic residues" evidence="1">
    <location>
        <begin position="119"/>
        <end position="128"/>
    </location>
</feature>
<dbReference type="Proteomes" id="UP000237631">
    <property type="component" value="Unassembled WGS sequence"/>
</dbReference>
<evidence type="ECO:0000313" key="3">
    <source>
        <dbReference type="Proteomes" id="UP000237631"/>
    </source>
</evidence>